<evidence type="ECO:0000256" key="4">
    <source>
        <dbReference type="ARBA" id="ARBA00022692"/>
    </source>
</evidence>
<evidence type="ECO:0000256" key="3">
    <source>
        <dbReference type="ARBA" id="ARBA00022679"/>
    </source>
</evidence>
<feature type="transmembrane region" description="Helical" evidence="7">
    <location>
        <begin position="353"/>
        <end position="377"/>
    </location>
</feature>
<organism evidence="9 10">
    <name type="scientific">Natronoglomus mannanivorans</name>
    <dbReference type="NCBI Taxonomy" id="2979990"/>
    <lineage>
        <taxon>Archaea</taxon>
        <taxon>Methanobacteriati</taxon>
        <taxon>Methanobacteriota</taxon>
        <taxon>Stenosarchaea group</taxon>
        <taxon>Halobacteria</taxon>
        <taxon>Halobacteriales</taxon>
        <taxon>Natrialbaceae</taxon>
        <taxon>Natronoglomus</taxon>
    </lineage>
</organism>
<dbReference type="PANTHER" id="PTHR43867">
    <property type="entry name" value="CELLULOSE SYNTHASE CATALYTIC SUBUNIT A [UDP-FORMING]"/>
    <property type="match status" value="1"/>
</dbReference>
<dbReference type="GO" id="GO:0016757">
    <property type="term" value="F:glycosyltransferase activity"/>
    <property type="evidence" value="ECO:0007669"/>
    <property type="project" value="UniProtKB-KW"/>
</dbReference>
<gene>
    <name evidence="9" type="ORF">OB960_11335</name>
</gene>
<accession>A0AAP2Z0S7</accession>
<dbReference type="Pfam" id="PF13632">
    <property type="entry name" value="Glyco_trans_2_3"/>
    <property type="match status" value="1"/>
</dbReference>
<evidence type="ECO:0000256" key="5">
    <source>
        <dbReference type="ARBA" id="ARBA00022989"/>
    </source>
</evidence>
<evidence type="ECO:0000256" key="7">
    <source>
        <dbReference type="SAM" id="Phobius"/>
    </source>
</evidence>
<evidence type="ECO:0000259" key="8">
    <source>
        <dbReference type="Pfam" id="PF13632"/>
    </source>
</evidence>
<keyword evidence="5 7" id="KW-1133">Transmembrane helix</keyword>
<dbReference type="CDD" id="cd06423">
    <property type="entry name" value="CESA_like"/>
    <property type="match status" value="1"/>
</dbReference>
<protein>
    <submittedName>
        <fullName evidence="9">Glycosyltransferase family 2 protein</fullName>
    </submittedName>
</protein>
<evidence type="ECO:0000313" key="9">
    <source>
        <dbReference type="EMBL" id="MCU4741989.1"/>
    </source>
</evidence>
<dbReference type="RefSeq" id="WP_338003824.1">
    <property type="nucleotide sequence ID" value="NZ_JAOPKA010000006.1"/>
</dbReference>
<dbReference type="InterPro" id="IPR029044">
    <property type="entry name" value="Nucleotide-diphossugar_trans"/>
</dbReference>
<dbReference type="SUPFAM" id="SSF53448">
    <property type="entry name" value="Nucleotide-diphospho-sugar transferases"/>
    <property type="match status" value="1"/>
</dbReference>
<reference evidence="9" key="1">
    <citation type="submission" date="2022-09" db="EMBL/GenBank/DDBJ databases">
        <title>Enrichment on poylsaccharides allowed isolation of novel metabolic and taxonomic groups of Haloarchaea.</title>
        <authorList>
            <person name="Sorokin D.Y."/>
            <person name="Elcheninov A.G."/>
            <person name="Khizhniak T.V."/>
            <person name="Kolganova T.V."/>
            <person name="Kublanov I.V."/>
        </authorList>
    </citation>
    <scope>NUCLEOTIDE SEQUENCE</scope>
    <source>
        <strain evidence="9">AArc-xg1-1</strain>
    </source>
</reference>
<dbReference type="Proteomes" id="UP001321018">
    <property type="component" value="Unassembled WGS sequence"/>
</dbReference>
<evidence type="ECO:0000256" key="2">
    <source>
        <dbReference type="ARBA" id="ARBA00022676"/>
    </source>
</evidence>
<name>A0AAP2Z0S7_9EURY</name>
<dbReference type="PANTHER" id="PTHR43867:SF2">
    <property type="entry name" value="CELLULOSE SYNTHASE CATALYTIC SUBUNIT A [UDP-FORMING]"/>
    <property type="match status" value="1"/>
</dbReference>
<dbReference type="InterPro" id="IPR001173">
    <property type="entry name" value="Glyco_trans_2-like"/>
</dbReference>
<dbReference type="InterPro" id="IPR050321">
    <property type="entry name" value="Glycosyltr_2/OpgH_subfam"/>
</dbReference>
<comment type="subcellular location">
    <subcellularLocation>
        <location evidence="1">Membrane</location>
        <topology evidence="1">Multi-pass membrane protein</topology>
    </subcellularLocation>
</comment>
<evidence type="ECO:0000313" key="10">
    <source>
        <dbReference type="Proteomes" id="UP001321018"/>
    </source>
</evidence>
<feature type="domain" description="Glycosyltransferase 2-like" evidence="8">
    <location>
        <begin position="174"/>
        <end position="366"/>
    </location>
</feature>
<comment type="caution">
    <text evidence="9">The sequence shown here is derived from an EMBL/GenBank/DDBJ whole genome shotgun (WGS) entry which is preliminary data.</text>
</comment>
<keyword evidence="4 7" id="KW-0812">Transmembrane</keyword>
<dbReference type="EMBL" id="JAOPKA010000006">
    <property type="protein sequence ID" value="MCU4741989.1"/>
    <property type="molecule type" value="Genomic_DNA"/>
</dbReference>
<sequence>MTVALRNALEWTGSLTGTGLCLSIGAYHGIQQFEFLLELRGFALHVATKSAVPAVVIFTVLATLSGVLLVREVYQRRDPAARVFDGPTIAAIVPVYRDGGVLKTSVNSLLDSNYANLEVVIVGEPGDEPTLGIARELAEHPDVRVLCNGQPGSKARAINDAVSRIDADFFCSFDADERVDPDFVPAAMYALLEEDRDVFQARRVPRANGPVETLAYCERLLFHASYKLVEPFGFTYCRSSSAVFTREAFETVGGLDDLLTEDIDFAHKCFRQGLDVCQSRHITNEMEAPHTVADLWGQRKRWRIGHIQVFRKAITGGFGSSGVHGLASTVRLATSLLASVFMVALVAKVVVLLYYGFVAVALLAFVPVCVTIPPILYRDSRAGHLPNLSPTVVLSPLIYPGFGLVTIRSCFEYLLTWDGSWYRVEKTGT</sequence>
<keyword evidence="3" id="KW-0808">Transferase</keyword>
<dbReference type="GO" id="GO:0016020">
    <property type="term" value="C:membrane"/>
    <property type="evidence" value="ECO:0007669"/>
    <property type="project" value="UniProtKB-SubCell"/>
</dbReference>
<feature type="transmembrane region" description="Helical" evidence="7">
    <location>
        <begin position="12"/>
        <end position="30"/>
    </location>
</feature>
<feature type="transmembrane region" description="Helical" evidence="7">
    <location>
        <begin position="50"/>
        <end position="70"/>
    </location>
</feature>
<dbReference type="Gene3D" id="3.90.550.10">
    <property type="entry name" value="Spore Coat Polysaccharide Biosynthesis Protein SpsA, Chain A"/>
    <property type="match status" value="1"/>
</dbReference>
<keyword evidence="6 7" id="KW-0472">Membrane</keyword>
<evidence type="ECO:0000256" key="6">
    <source>
        <dbReference type="ARBA" id="ARBA00023136"/>
    </source>
</evidence>
<evidence type="ECO:0000256" key="1">
    <source>
        <dbReference type="ARBA" id="ARBA00004141"/>
    </source>
</evidence>
<keyword evidence="2" id="KW-0328">Glycosyltransferase</keyword>
<dbReference type="AlphaFoldDB" id="A0AAP2Z0S7"/>
<proteinExistence type="predicted"/>